<feature type="transmembrane region" description="Helical" evidence="1">
    <location>
        <begin position="121"/>
        <end position="151"/>
    </location>
</feature>
<keyword evidence="1" id="KW-0812">Transmembrane</keyword>
<sequence length="262" mass="28061">MNQLQNALWAEWQKNKHTSFRWISVLAFALAPLMGGLLMHLLKHPAAPGQASPLQVKAQMLAFSADWPSYLGLLSQSVGVGGVLLFGFVASWLFGREYAEGTAKDLLALPTSRTTILHAKFIGYGLWCVTLATFNFLFGLLIGALLGLPGWTSATLHRQGTHYAITTLLTVALGTPIAWLALLGKGYLAPLGWVALTLVLAQIMAAIGLGTYFPWAVPGLYSGAGGAAPPPLPAVSYLLLALTSVAGYLATLFYWNYVDQTQ</sequence>
<dbReference type="EMBL" id="CADCTQ010000609">
    <property type="protein sequence ID" value="CAA9328684.1"/>
    <property type="molecule type" value="Genomic_DNA"/>
</dbReference>
<evidence type="ECO:0008006" key="3">
    <source>
        <dbReference type="Google" id="ProtNLM"/>
    </source>
</evidence>
<protein>
    <recommendedName>
        <fullName evidence="3">Bacitracin ABC transporter permease</fullName>
    </recommendedName>
</protein>
<accession>A0A6J4LD95</accession>
<feature type="transmembrane region" description="Helical" evidence="1">
    <location>
        <begin position="20"/>
        <end position="42"/>
    </location>
</feature>
<organism evidence="2">
    <name type="scientific">uncultured Cytophagales bacterium</name>
    <dbReference type="NCBI Taxonomy" id="158755"/>
    <lineage>
        <taxon>Bacteria</taxon>
        <taxon>Pseudomonadati</taxon>
        <taxon>Bacteroidota</taxon>
        <taxon>Sphingobacteriia</taxon>
        <taxon>Sphingobacteriales</taxon>
        <taxon>environmental samples</taxon>
    </lineage>
</organism>
<reference evidence="2" key="1">
    <citation type="submission" date="2020-02" db="EMBL/GenBank/DDBJ databases">
        <authorList>
            <person name="Meier V. D."/>
        </authorList>
    </citation>
    <scope>NUCLEOTIDE SEQUENCE</scope>
    <source>
        <strain evidence="2">AVDCRST_MAG56</strain>
    </source>
</reference>
<feature type="transmembrane region" description="Helical" evidence="1">
    <location>
        <begin position="70"/>
        <end position="94"/>
    </location>
</feature>
<name>A0A6J4LD95_9SPHI</name>
<dbReference type="Pfam" id="PF12730">
    <property type="entry name" value="ABC2_membrane_4"/>
    <property type="match status" value="1"/>
</dbReference>
<evidence type="ECO:0000313" key="2">
    <source>
        <dbReference type="EMBL" id="CAA9328684.1"/>
    </source>
</evidence>
<keyword evidence="1" id="KW-0472">Membrane</keyword>
<proteinExistence type="predicted"/>
<evidence type="ECO:0000256" key="1">
    <source>
        <dbReference type="SAM" id="Phobius"/>
    </source>
</evidence>
<dbReference type="PANTHER" id="PTHR37305:SF1">
    <property type="entry name" value="MEMBRANE PROTEIN"/>
    <property type="match status" value="1"/>
</dbReference>
<dbReference type="AlphaFoldDB" id="A0A6J4LD95"/>
<gene>
    <name evidence="2" type="ORF">AVDCRST_MAG56-7299</name>
</gene>
<dbReference type="PANTHER" id="PTHR37305">
    <property type="entry name" value="INTEGRAL MEMBRANE PROTEIN-RELATED"/>
    <property type="match status" value="1"/>
</dbReference>
<feature type="transmembrane region" description="Helical" evidence="1">
    <location>
        <begin position="235"/>
        <end position="257"/>
    </location>
</feature>
<feature type="transmembrane region" description="Helical" evidence="1">
    <location>
        <begin position="163"/>
        <end position="184"/>
    </location>
</feature>
<keyword evidence="1" id="KW-1133">Transmembrane helix</keyword>
<feature type="transmembrane region" description="Helical" evidence="1">
    <location>
        <begin position="191"/>
        <end position="215"/>
    </location>
</feature>